<protein>
    <submittedName>
        <fullName evidence="1">PF11659 family protein</fullName>
    </submittedName>
</protein>
<name>A0ABP2YNU3_TRESO</name>
<accession>A0ABP2YNU3</accession>
<evidence type="ECO:0000313" key="2">
    <source>
        <dbReference type="Proteomes" id="UP000016646"/>
    </source>
</evidence>
<keyword evidence="2" id="KW-1185">Reference proteome</keyword>
<proteinExistence type="predicted"/>
<organism evidence="1 2">
    <name type="scientific">Treponema socranskii subsp. socranskii VPI DR56BR1116 = ATCC 35536</name>
    <dbReference type="NCBI Taxonomy" id="1125725"/>
    <lineage>
        <taxon>Bacteria</taxon>
        <taxon>Pseudomonadati</taxon>
        <taxon>Spirochaetota</taxon>
        <taxon>Spirochaetia</taxon>
        <taxon>Spirochaetales</taxon>
        <taxon>Treponemataceae</taxon>
        <taxon>Treponema</taxon>
    </lineage>
</organism>
<comment type="caution">
    <text evidence="1">The sequence shown here is derived from an EMBL/GenBank/DDBJ whole genome shotgun (WGS) entry which is preliminary data.</text>
</comment>
<sequence>MSLTKHAIQFTIANMITQKMCAAGKSRLGMHTAEKAMCAAVLSSMIIVFASCVSVTTRSLRYPVHVTNTRVVDLLSPRDIAFPIDALYMFTASFGTSSFYMQAFIQANEGGIFINLLNDFGSDMGTLTYTGNELSLASSVLPASLKAQYIVADIQFAYYDAGAVAESLRRAGLDFIVTKDDGMELRRIMSGKKCIEEISITSSSVSIINHLRGYEYHLTEAL</sequence>
<evidence type="ECO:0000313" key="1">
    <source>
        <dbReference type="EMBL" id="ERK04793.1"/>
    </source>
</evidence>
<dbReference type="Pfam" id="PF11659">
    <property type="entry name" value="DUF3261"/>
    <property type="match status" value="1"/>
</dbReference>
<gene>
    <name evidence="1" type="ORF">HMPREF0860_2463</name>
</gene>
<dbReference type="EMBL" id="AVQI01000013">
    <property type="protein sequence ID" value="ERK04793.1"/>
    <property type="molecule type" value="Genomic_DNA"/>
</dbReference>
<reference evidence="1 2" key="1">
    <citation type="submission" date="2013-08" db="EMBL/GenBank/DDBJ databases">
        <authorList>
            <person name="Durkin A.S."/>
            <person name="Haft D.R."/>
            <person name="McCorrison J."/>
            <person name="Torralba M."/>
            <person name="Gillis M."/>
            <person name="Haft D.H."/>
            <person name="Methe B."/>
            <person name="Sutton G."/>
            <person name="Nelson K.E."/>
        </authorList>
    </citation>
    <scope>NUCLEOTIDE SEQUENCE [LARGE SCALE GENOMIC DNA]</scope>
    <source>
        <strain evidence="1 2">ATCC 35536</strain>
    </source>
</reference>
<dbReference type="Proteomes" id="UP000016646">
    <property type="component" value="Unassembled WGS sequence"/>
</dbReference>
<dbReference type="InterPro" id="IPR021675">
    <property type="entry name" value="DUF3261"/>
</dbReference>